<proteinExistence type="predicted"/>
<gene>
    <name evidence="1" type="ORF">DIW82_09700</name>
</gene>
<keyword evidence="1" id="KW-0255">Endonuclease</keyword>
<dbReference type="EMBL" id="DQID01000249">
    <property type="protein sequence ID" value="HCT15032.1"/>
    <property type="molecule type" value="Genomic_DNA"/>
</dbReference>
<dbReference type="Proteomes" id="UP000261739">
    <property type="component" value="Unassembled WGS sequence"/>
</dbReference>
<evidence type="ECO:0000313" key="1">
    <source>
        <dbReference type="EMBL" id="HCT15032.1"/>
    </source>
</evidence>
<keyword evidence="1" id="KW-0540">Nuclease</keyword>
<protein>
    <submittedName>
        <fullName evidence="1">HNH endonuclease</fullName>
    </submittedName>
</protein>
<dbReference type="GO" id="GO:0004519">
    <property type="term" value="F:endonuclease activity"/>
    <property type="evidence" value="ECO:0007669"/>
    <property type="project" value="UniProtKB-KW"/>
</dbReference>
<evidence type="ECO:0000313" key="2">
    <source>
        <dbReference type="Proteomes" id="UP000261739"/>
    </source>
</evidence>
<dbReference type="InterPro" id="IPR003615">
    <property type="entry name" value="HNH_nuc"/>
</dbReference>
<name>A0A3D4T0G9_9CORY</name>
<reference evidence="1 2" key="1">
    <citation type="journal article" date="2018" name="Nat. Biotechnol.">
        <title>A standardized bacterial taxonomy based on genome phylogeny substantially revises the tree of life.</title>
        <authorList>
            <person name="Parks D.H."/>
            <person name="Chuvochina M."/>
            <person name="Waite D.W."/>
            <person name="Rinke C."/>
            <person name="Skarshewski A."/>
            <person name="Chaumeil P.A."/>
            <person name="Hugenholtz P."/>
        </authorList>
    </citation>
    <scope>NUCLEOTIDE SEQUENCE [LARGE SCALE GENOMIC DNA]</scope>
    <source>
        <strain evidence="1">UBA11247</strain>
    </source>
</reference>
<comment type="caution">
    <text evidence="1">The sequence shown here is derived from an EMBL/GenBank/DDBJ whole genome shotgun (WGS) entry which is preliminary data.</text>
</comment>
<dbReference type="STRING" id="863239.GCA_000213935_02142"/>
<dbReference type="AlphaFoldDB" id="A0A3D4T0G9"/>
<keyword evidence="1" id="KW-0378">Hydrolase</keyword>
<organism evidence="1 2">
    <name type="scientific">Corynebacterium nuruki</name>
    <dbReference type="NCBI Taxonomy" id="1032851"/>
    <lineage>
        <taxon>Bacteria</taxon>
        <taxon>Bacillati</taxon>
        <taxon>Actinomycetota</taxon>
        <taxon>Actinomycetes</taxon>
        <taxon>Mycobacteriales</taxon>
        <taxon>Corynebacteriaceae</taxon>
        <taxon>Corynebacterium</taxon>
    </lineage>
</organism>
<dbReference type="CDD" id="cd00085">
    <property type="entry name" value="HNHc"/>
    <property type="match status" value="1"/>
</dbReference>
<feature type="non-terminal residue" evidence="1">
    <location>
        <position position="1"/>
    </location>
</feature>
<sequence length="192" mass="20914">LDSGPMHFENTWLSSVATDRWTARVTHLAVPGHSATDGRFVTDNQRALRIGVDGTCRGPACRRDAAECDTDHIHRVDEAANSSDNTDNSAPTTTTWATQQLCRACHNAKTRGLLDYTTFPDGSTHVTSLGDGHRVVTRPTGPLADADLTFDQRLQRRTAARTEHQEALAAHRARTAAAMAAARQEGNEKIPF</sequence>
<accession>A0A3D4T0G9</accession>